<gene>
    <name evidence="1" type="ORF">MM171B00549_0019</name>
</gene>
<name>A0A6M3MEB6_9ZZZZ</name>
<sequence>MRRSILFQAICSALDEIVTSNNLSKGGVELNPRAAWLMSINPLLYPLCDITLFLLAWIIDEKLINRKVDLWFLWTATGVARLLCVALSL</sequence>
<evidence type="ECO:0008006" key="2">
    <source>
        <dbReference type="Google" id="ProtNLM"/>
    </source>
</evidence>
<evidence type="ECO:0000313" key="1">
    <source>
        <dbReference type="EMBL" id="QJB03805.1"/>
    </source>
</evidence>
<dbReference type="AlphaFoldDB" id="A0A6M3MEB6"/>
<protein>
    <recommendedName>
        <fullName evidence="2">DUF5658 domain-containing protein</fullName>
    </recommendedName>
</protein>
<reference evidence="1" key="1">
    <citation type="submission" date="2020-03" db="EMBL/GenBank/DDBJ databases">
        <title>The deep terrestrial virosphere.</title>
        <authorList>
            <person name="Holmfeldt K."/>
            <person name="Nilsson E."/>
            <person name="Simone D."/>
            <person name="Lopez-Fernandez M."/>
            <person name="Wu X."/>
            <person name="de Brujin I."/>
            <person name="Lundin D."/>
            <person name="Andersson A."/>
            <person name="Bertilsson S."/>
            <person name="Dopson M."/>
        </authorList>
    </citation>
    <scope>NUCLEOTIDE SEQUENCE</scope>
    <source>
        <strain evidence="1">MM171B00549</strain>
    </source>
</reference>
<dbReference type="EMBL" id="MT143861">
    <property type="protein sequence ID" value="QJB03805.1"/>
    <property type="molecule type" value="Genomic_DNA"/>
</dbReference>
<proteinExistence type="predicted"/>
<accession>A0A6M3MEB6</accession>
<organism evidence="1">
    <name type="scientific">viral metagenome</name>
    <dbReference type="NCBI Taxonomy" id="1070528"/>
    <lineage>
        <taxon>unclassified sequences</taxon>
        <taxon>metagenomes</taxon>
        <taxon>organismal metagenomes</taxon>
    </lineage>
</organism>